<keyword evidence="3 5" id="KW-0560">Oxidoreductase</keyword>
<dbReference type="Pfam" id="PF14226">
    <property type="entry name" value="DIOX_N"/>
    <property type="match status" value="1"/>
</dbReference>
<dbReference type="InterPro" id="IPR005123">
    <property type="entry name" value="Oxoglu/Fe-dep_dioxygenase_dom"/>
</dbReference>
<evidence type="ECO:0000313" key="8">
    <source>
        <dbReference type="Proteomes" id="UP001341281"/>
    </source>
</evidence>
<evidence type="ECO:0000256" key="2">
    <source>
        <dbReference type="ARBA" id="ARBA00022723"/>
    </source>
</evidence>
<dbReference type="FunFam" id="2.60.120.330:FF:000079">
    <property type="entry name" value="Protein SRG1"/>
    <property type="match status" value="1"/>
</dbReference>
<dbReference type="Proteomes" id="UP001341281">
    <property type="component" value="Chromosome 08"/>
</dbReference>
<dbReference type="InterPro" id="IPR044861">
    <property type="entry name" value="IPNS-like_FE2OG_OXY"/>
</dbReference>
<dbReference type="InterPro" id="IPR026992">
    <property type="entry name" value="DIOX_N"/>
</dbReference>
<evidence type="ECO:0000256" key="4">
    <source>
        <dbReference type="ARBA" id="ARBA00023004"/>
    </source>
</evidence>
<dbReference type="PROSITE" id="PS51471">
    <property type="entry name" value="FE2OG_OXY"/>
    <property type="match status" value="1"/>
</dbReference>
<evidence type="ECO:0000259" key="6">
    <source>
        <dbReference type="PROSITE" id="PS51471"/>
    </source>
</evidence>
<evidence type="ECO:0000313" key="7">
    <source>
        <dbReference type="EMBL" id="WVZ91275.1"/>
    </source>
</evidence>
<keyword evidence="4 5" id="KW-0408">Iron</keyword>
<evidence type="ECO:0000256" key="5">
    <source>
        <dbReference type="RuleBase" id="RU003682"/>
    </source>
</evidence>
<keyword evidence="8" id="KW-1185">Reference proteome</keyword>
<evidence type="ECO:0000256" key="3">
    <source>
        <dbReference type="ARBA" id="ARBA00023002"/>
    </source>
</evidence>
<dbReference type="EMBL" id="CP144752">
    <property type="protein sequence ID" value="WVZ91275.1"/>
    <property type="molecule type" value="Genomic_DNA"/>
</dbReference>
<comment type="similarity">
    <text evidence="1 5">Belongs to the iron/ascorbate-dependent oxidoreductase family.</text>
</comment>
<reference evidence="7 8" key="1">
    <citation type="submission" date="2024-02" db="EMBL/GenBank/DDBJ databases">
        <title>High-quality chromosome-scale genome assembly of Pensacola bahiagrass (Paspalum notatum Flugge var. saurae).</title>
        <authorList>
            <person name="Vega J.M."/>
            <person name="Podio M."/>
            <person name="Orjuela J."/>
            <person name="Siena L.A."/>
            <person name="Pessino S.C."/>
            <person name="Combes M.C."/>
            <person name="Mariac C."/>
            <person name="Albertini E."/>
            <person name="Pupilli F."/>
            <person name="Ortiz J.P.A."/>
            <person name="Leblanc O."/>
        </authorList>
    </citation>
    <scope>NUCLEOTIDE SEQUENCE [LARGE SCALE GENOMIC DNA]</scope>
    <source>
        <strain evidence="7">R1</strain>
        <tissue evidence="7">Leaf</tissue>
    </source>
</reference>
<evidence type="ECO:0000256" key="1">
    <source>
        <dbReference type="ARBA" id="ARBA00008056"/>
    </source>
</evidence>
<dbReference type="Gene3D" id="2.60.120.330">
    <property type="entry name" value="B-lactam Antibiotic, Isopenicillin N Synthase, Chain"/>
    <property type="match status" value="1"/>
</dbReference>
<feature type="domain" description="Fe2OG dioxygenase" evidence="6">
    <location>
        <begin position="211"/>
        <end position="315"/>
    </location>
</feature>
<organism evidence="7 8">
    <name type="scientific">Paspalum notatum var. saurae</name>
    <dbReference type="NCBI Taxonomy" id="547442"/>
    <lineage>
        <taxon>Eukaryota</taxon>
        <taxon>Viridiplantae</taxon>
        <taxon>Streptophyta</taxon>
        <taxon>Embryophyta</taxon>
        <taxon>Tracheophyta</taxon>
        <taxon>Spermatophyta</taxon>
        <taxon>Magnoliopsida</taxon>
        <taxon>Liliopsida</taxon>
        <taxon>Poales</taxon>
        <taxon>Poaceae</taxon>
        <taxon>PACMAD clade</taxon>
        <taxon>Panicoideae</taxon>
        <taxon>Andropogonodae</taxon>
        <taxon>Paspaleae</taxon>
        <taxon>Paspalinae</taxon>
        <taxon>Paspalum</taxon>
    </lineage>
</organism>
<dbReference type="GO" id="GO:0016491">
    <property type="term" value="F:oxidoreductase activity"/>
    <property type="evidence" value="ECO:0007669"/>
    <property type="project" value="UniProtKB-KW"/>
</dbReference>
<dbReference type="Pfam" id="PF03171">
    <property type="entry name" value="2OG-FeII_Oxy"/>
    <property type="match status" value="1"/>
</dbReference>
<dbReference type="InterPro" id="IPR027443">
    <property type="entry name" value="IPNS-like_sf"/>
</dbReference>
<dbReference type="SUPFAM" id="SSF51197">
    <property type="entry name" value="Clavaminate synthase-like"/>
    <property type="match status" value="1"/>
</dbReference>
<accession>A0AAQ3UFN7</accession>
<sequence>METEAPSRSGDGWSRVGKTLPVRNVQALAACTDELNAKGLERYIRPDIDDSQVLAAEQSGEVPAIDLRRLLDPDHLEEEAARLRSACEDWGFFQLVNHGVPDEIIANVKRDIQEFFKLPLEVKNAYAQRPGDLQGYGQVFVVSEDQKLDWSDRFAIYAQPPEARDLSYWPTHPHSFRKSIEDYSSELMQVANYVVIFIAKTLHIDTELMEDKYVCQTLRMNYYPPCMSLAEKVLGFSPHSDASFVTLLLQVNPVEGLQIRRHGAWVPVKPHPKALLVNVGDFLEIMSNGAYKSIEHRVTINANQERLSISAFHVPSFDGIISPATRTPEEKVLYKTMKVKEYAELYMSNKRDGKRTLNHAKLL</sequence>
<name>A0AAQ3UFN7_PASNO</name>
<dbReference type="GO" id="GO:0046872">
    <property type="term" value="F:metal ion binding"/>
    <property type="evidence" value="ECO:0007669"/>
    <property type="project" value="UniProtKB-KW"/>
</dbReference>
<keyword evidence="2 5" id="KW-0479">Metal-binding</keyword>
<dbReference type="PANTHER" id="PTHR47991">
    <property type="entry name" value="OXOGLUTARATE/IRON-DEPENDENT DIOXYGENASE"/>
    <property type="match status" value="1"/>
</dbReference>
<gene>
    <name evidence="7" type="ORF">U9M48_037466</name>
</gene>
<dbReference type="InterPro" id="IPR050295">
    <property type="entry name" value="Plant_2OG-oxidoreductases"/>
</dbReference>
<dbReference type="AlphaFoldDB" id="A0AAQ3UFN7"/>
<protein>
    <recommendedName>
        <fullName evidence="6">Fe2OG dioxygenase domain-containing protein</fullName>
    </recommendedName>
</protein>
<proteinExistence type="inferred from homology"/>